<dbReference type="InParanoid" id="A0A507BMJ1"/>
<comment type="caution">
    <text evidence="1">The sequence shown here is derived from an EMBL/GenBank/DDBJ whole genome shotgun (WGS) entry which is preliminary data.</text>
</comment>
<evidence type="ECO:0000313" key="1">
    <source>
        <dbReference type="EMBL" id="TPX17988.1"/>
    </source>
</evidence>
<dbReference type="GeneID" id="41979382"/>
<proteinExistence type="predicted"/>
<dbReference type="Proteomes" id="UP000319257">
    <property type="component" value="Unassembled WGS sequence"/>
</dbReference>
<gene>
    <name evidence="1" type="ORF">E0L32_011935</name>
</gene>
<dbReference type="EMBL" id="SKBQ01000125">
    <property type="protein sequence ID" value="TPX17988.1"/>
    <property type="molecule type" value="Genomic_DNA"/>
</dbReference>
<organism evidence="1 2">
    <name type="scientific">Thyridium curvatum</name>
    <dbReference type="NCBI Taxonomy" id="1093900"/>
    <lineage>
        <taxon>Eukaryota</taxon>
        <taxon>Fungi</taxon>
        <taxon>Dikarya</taxon>
        <taxon>Ascomycota</taxon>
        <taxon>Pezizomycotina</taxon>
        <taxon>Sordariomycetes</taxon>
        <taxon>Sordariomycetidae</taxon>
        <taxon>Thyridiales</taxon>
        <taxon>Thyridiaceae</taxon>
        <taxon>Thyridium</taxon>
    </lineage>
</organism>
<dbReference type="RefSeq" id="XP_030999699.1">
    <property type="nucleotide sequence ID" value="XM_031134719.1"/>
</dbReference>
<evidence type="ECO:0000313" key="2">
    <source>
        <dbReference type="Proteomes" id="UP000319257"/>
    </source>
</evidence>
<sequence>MRAALNQRRTHLDQFSPLVTSRELASSRSSRSTVAIKGWQAFRLQKSITFSASGPVQQTKSERSCKYAARHVKALIGHPTTPDRYQTASWLDVLDVVDAVRSMSSPFHLFLPPATEPGDWVLRSFRPSQDMQRCLVVRKALGENVLCVVGQGIYVRGSYDADTLGSDTSDNDGFEVDTDCDDDDFMFSARREQFCVTFDVEDLLVFMSQPGLNLSDAGDACGDLIFERLNTGVCGRINSSFAKRIK</sequence>
<protein>
    <submittedName>
        <fullName evidence="1">Uncharacterized protein</fullName>
    </submittedName>
</protein>
<reference evidence="1 2" key="1">
    <citation type="submission" date="2019-06" db="EMBL/GenBank/DDBJ databases">
        <title>Draft genome sequence of the filamentous fungus Phialemoniopsis curvata isolated from diesel fuel.</title>
        <authorList>
            <person name="Varaljay V.A."/>
            <person name="Lyon W.J."/>
            <person name="Crouch A.L."/>
            <person name="Drake C.E."/>
            <person name="Hollomon J.M."/>
            <person name="Nadeau L.J."/>
            <person name="Nunn H.S."/>
            <person name="Stevenson B.S."/>
            <person name="Bojanowski C.L."/>
            <person name="Crookes-Goodson W.J."/>
        </authorList>
    </citation>
    <scope>NUCLEOTIDE SEQUENCE [LARGE SCALE GENOMIC DNA]</scope>
    <source>
        <strain evidence="1 2">D216</strain>
    </source>
</reference>
<name>A0A507BMJ1_9PEZI</name>
<dbReference type="AlphaFoldDB" id="A0A507BMJ1"/>
<accession>A0A507BMJ1</accession>
<keyword evidence="2" id="KW-1185">Reference proteome</keyword>